<organism evidence="1 2">
    <name type="scientific">Ganoderma sinense ZZ0214-1</name>
    <dbReference type="NCBI Taxonomy" id="1077348"/>
    <lineage>
        <taxon>Eukaryota</taxon>
        <taxon>Fungi</taxon>
        <taxon>Dikarya</taxon>
        <taxon>Basidiomycota</taxon>
        <taxon>Agaricomycotina</taxon>
        <taxon>Agaricomycetes</taxon>
        <taxon>Polyporales</taxon>
        <taxon>Polyporaceae</taxon>
        <taxon>Ganoderma</taxon>
    </lineage>
</organism>
<comment type="caution">
    <text evidence="1">The sequence shown here is derived from an EMBL/GenBank/DDBJ whole genome shotgun (WGS) entry which is preliminary data.</text>
</comment>
<dbReference type="EMBL" id="AYKW01000005">
    <property type="protein sequence ID" value="PIL34340.1"/>
    <property type="molecule type" value="Genomic_DNA"/>
</dbReference>
<proteinExistence type="predicted"/>
<sequence length="134" mass="14957">MPDLKFLDELRDGQAVSEPEKTVRVLITQYGFELYALLVCATVDGSLCDNPPHVLAEVLIPEDPVHLEFIGSKLTIRVSWPGKQTFCVRFADAEEDFWETTRVLSEALANRAVMKAKKARLIREALSTVPSVPS</sequence>
<evidence type="ECO:0000313" key="2">
    <source>
        <dbReference type="Proteomes" id="UP000230002"/>
    </source>
</evidence>
<name>A0A2G8SKQ8_9APHY</name>
<dbReference type="AlphaFoldDB" id="A0A2G8SKQ8"/>
<evidence type="ECO:0000313" key="1">
    <source>
        <dbReference type="EMBL" id="PIL34340.1"/>
    </source>
</evidence>
<gene>
    <name evidence="1" type="ORF">GSI_03115</name>
</gene>
<reference evidence="1 2" key="1">
    <citation type="journal article" date="2015" name="Sci. Rep.">
        <title>Chromosome-level genome map provides insights into diverse defense mechanisms in the medicinal fungus Ganoderma sinense.</title>
        <authorList>
            <person name="Zhu Y."/>
            <person name="Xu J."/>
            <person name="Sun C."/>
            <person name="Zhou S."/>
            <person name="Xu H."/>
            <person name="Nelson D.R."/>
            <person name="Qian J."/>
            <person name="Song J."/>
            <person name="Luo H."/>
            <person name="Xiang L."/>
            <person name="Li Y."/>
            <person name="Xu Z."/>
            <person name="Ji A."/>
            <person name="Wang L."/>
            <person name="Lu S."/>
            <person name="Hayward A."/>
            <person name="Sun W."/>
            <person name="Li X."/>
            <person name="Schwartz D.C."/>
            <person name="Wang Y."/>
            <person name="Chen S."/>
        </authorList>
    </citation>
    <scope>NUCLEOTIDE SEQUENCE [LARGE SCALE GENOMIC DNA]</scope>
    <source>
        <strain evidence="1 2">ZZ0214-1</strain>
    </source>
</reference>
<protein>
    <submittedName>
        <fullName evidence="1">Uncharacterized protein</fullName>
    </submittedName>
</protein>
<accession>A0A2G8SKQ8</accession>
<dbReference type="Proteomes" id="UP000230002">
    <property type="component" value="Unassembled WGS sequence"/>
</dbReference>
<keyword evidence="2" id="KW-1185">Reference proteome</keyword>